<keyword evidence="2" id="KW-1185">Reference proteome</keyword>
<comment type="caution">
    <text evidence="1">The sequence shown here is derived from an EMBL/GenBank/DDBJ whole genome shotgun (WGS) entry which is preliminary data.</text>
</comment>
<protein>
    <submittedName>
        <fullName evidence="1">Uncharacterized protein</fullName>
    </submittedName>
</protein>
<accession>A0A6B0QUK6</accession>
<evidence type="ECO:0000313" key="2">
    <source>
        <dbReference type="Proteomes" id="UP000322234"/>
    </source>
</evidence>
<dbReference type="AlphaFoldDB" id="A0A6B0QUK6"/>
<proteinExistence type="predicted"/>
<evidence type="ECO:0000313" key="1">
    <source>
        <dbReference type="EMBL" id="MXQ80732.1"/>
    </source>
</evidence>
<dbReference type="EMBL" id="VBQZ03000005">
    <property type="protein sequence ID" value="MXQ80732.1"/>
    <property type="molecule type" value="Genomic_DNA"/>
</dbReference>
<organism evidence="1 2">
    <name type="scientific">Bos mutus</name>
    <name type="common">wild yak</name>
    <dbReference type="NCBI Taxonomy" id="72004"/>
    <lineage>
        <taxon>Eukaryota</taxon>
        <taxon>Metazoa</taxon>
        <taxon>Chordata</taxon>
        <taxon>Craniata</taxon>
        <taxon>Vertebrata</taxon>
        <taxon>Euteleostomi</taxon>
        <taxon>Mammalia</taxon>
        <taxon>Eutheria</taxon>
        <taxon>Laurasiatheria</taxon>
        <taxon>Artiodactyla</taxon>
        <taxon>Ruminantia</taxon>
        <taxon>Pecora</taxon>
        <taxon>Bovidae</taxon>
        <taxon>Bovinae</taxon>
        <taxon>Bos</taxon>
    </lineage>
</organism>
<dbReference type="Proteomes" id="UP000322234">
    <property type="component" value="Unassembled WGS sequence"/>
</dbReference>
<gene>
    <name evidence="1" type="ORF">E5288_WYG009048</name>
</gene>
<sequence length="110" mass="12614">MEIPLLKPDAKEQSLNACEACGGHRKERKHAINPPVNLTEEEKVEQEAAGGSTAAAIDWDLVGIYQEKQKSLNYGLSYLAQERMTGRHWDLGQFNFDEKRREQRLDPYRV</sequence>
<name>A0A6B0QUK6_9CETA</name>
<reference evidence="1" key="1">
    <citation type="submission" date="2019-10" db="EMBL/GenBank/DDBJ databases">
        <title>The sequence and de novo assembly of the wild yak genome.</title>
        <authorList>
            <person name="Liu Y."/>
        </authorList>
    </citation>
    <scope>NUCLEOTIDE SEQUENCE [LARGE SCALE GENOMIC DNA]</scope>
    <source>
        <strain evidence="1">WY2019</strain>
    </source>
</reference>